<evidence type="ECO:0000313" key="2">
    <source>
        <dbReference type="EMBL" id="SNR57742.1"/>
    </source>
</evidence>
<reference evidence="2 3" key="1">
    <citation type="submission" date="2017-06" db="EMBL/GenBank/DDBJ databases">
        <authorList>
            <person name="Kim H.J."/>
            <person name="Triplett B.A."/>
        </authorList>
    </citation>
    <scope>NUCLEOTIDE SEQUENCE [LARGE SCALE GENOMIC DNA]</scope>
    <source>
        <strain evidence="2 3">DSM 29052</strain>
    </source>
</reference>
<keyword evidence="1" id="KW-1133">Transmembrane helix</keyword>
<sequence length="58" mass="6455">MAVRIFTCKSCNYEMRLGASDCRYCFKPAPFLNRRKSLIGLAVITVLAFVWVVLGPAG</sequence>
<protein>
    <submittedName>
        <fullName evidence="2">Uncharacterized protein</fullName>
    </submittedName>
</protein>
<evidence type="ECO:0000256" key="1">
    <source>
        <dbReference type="SAM" id="Phobius"/>
    </source>
</evidence>
<organism evidence="2 3">
    <name type="scientific">Puniceibacterium sediminis</name>
    <dbReference type="NCBI Taxonomy" id="1608407"/>
    <lineage>
        <taxon>Bacteria</taxon>
        <taxon>Pseudomonadati</taxon>
        <taxon>Pseudomonadota</taxon>
        <taxon>Alphaproteobacteria</taxon>
        <taxon>Rhodobacterales</taxon>
        <taxon>Paracoccaceae</taxon>
        <taxon>Puniceibacterium</taxon>
    </lineage>
</organism>
<feature type="transmembrane region" description="Helical" evidence="1">
    <location>
        <begin position="37"/>
        <end position="54"/>
    </location>
</feature>
<dbReference type="AlphaFoldDB" id="A0A238XGC6"/>
<name>A0A238XGC6_9RHOB</name>
<proteinExistence type="predicted"/>
<accession>A0A238XGC6</accession>
<keyword evidence="1" id="KW-0472">Membrane</keyword>
<keyword evidence="3" id="KW-1185">Reference proteome</keyword>
<keyword evidence="1" id="KW-0812">Transmembrane</keyword>
<gene>
    <name evidence="2" type="ORF">SAMN06265370_11138</name>
</gene>
<evidence type="ECO:0000313" key="3">
    <source>
        <dbReference type="Proteomes" id="UP000198417"/>
    </source>
</evidence>
<dbReference type="Proteomes" id="UP000198417">
    <property type="component" value="Unassembled WGS sequence"/>
</dbReference>
<dbReference type="EMBL" id="FZNN01000011">
    <property type="protein sequence ID" value="SNR57742.1"/>
    <property type="molecule type" value="Genomic_DNA"/>
</dbReference>